<dbReference type="InterPro" id="IPR053283">
    <property type="entry name" value="TUNICAMYCIN_INDUCED_1"/>
</dbReference>
<dbReference type="AlphaFoldDB" id="A0A2K1JE74"/>
<reference evidence="3 5" key="2">
    <citation type="journal article" date="2018" name="Plant J.">
        <title>The Physcomitrella patens chromosome-scale assembly reveals moss genome structure and evolution.</title>
        <authorList>
            <person name="Lang D."/>
            <person name="Ullrich K.K."/>
            <person name="Murat F."/>
            <person name="Fuchs J."/>
            <person name="Jenkins J."/>
            <person name="Haas F.B."/>
            <person name="Piednoel M."/>
            <person name="Gundlach H."/>
            <person name="Van Bel M."/>
            <person name="Meyberg R."/>
            <person name="Vives C."/>
            <person name="Morata J."/>
            <person name="Symeonidi A."/>
            <person name="Hiss M."/>
            <person name="Muchero W."/>
            <person name="Kamisugi Y."/>
            <person name="Saleh O."/>
            <person name="Blanc G."/>
            <person name="Decker E.L."/>
            <person name="van Gessel N."/>
            <person name="Grimwood J."/>
            <person name="Hayes R.D."/>
            <person name="Graham S.W."/>
            <person name="Gunter L.E."/>
            <person name="McDaniel S.F."/>
            <person name="Hoernstein S.N.W."/>
            <person name="Larsson A."/>
            <person name="Li F.W."/>
            <person name="Perroud P.F."/>
            <person name="Phillips J."/>
            <person name="Ranjan P."/>
            <person name="Rokshar D.S."/>
            <person name="Rothfels C.J."/>
            <person name="Schneider L."/>
            <person name="Shu S."/>
            <person name="Stevenson D.W."/>
            <person name="Thummler F."/>
            <person name="Tillich M."/>
            <person name="Villarreal Aguilar J.C."/>
            <person name="Widiez T."/>
            <person name="Wong G.K."/>
            <person name="Wymore A."/>
            <person name="Zhang Y."/>
            <person name="Zimmer A.D."/>
            <person name="Quatrano R.S."/>
            <person name="Mayer K.F.X."/>
            <person name="Goodstein D."/>
            <person name="Casacuberta J.M."/>
            <person name="Vandepoele K."/>
            <person name="Reski R."/>
            <person name="Cuming A.C."/>
            <person name="Tuskan G.A."/>
            <person name="Maumus F."/>
            <person name="Salse J."/>
            <person name="Schmutz J."/>
            <person name="Rensing S.A."/>
        </authorList>
    </citation>
    <scope>NUCLEOTIDE SEQUENCE [LARGE SCALE GENOMIC DNA]</scope>
    <source>
        <strain evidence="4 5">cv. Gransden 2004</strain>
    </source>
</reference>
<dbReference type="GO" id="GO:0030968">
    <property type="term" value="P:endoplasmic reticulum unfolded protein response"/>
    <property type="evidence" value="ECO:0007669"/>
    <property type="project" value="EnsemblPlants"/>
</dbReference>
<proteinExistence type="predicted"/>
<evidence type="ECO:0000313" key="5">
    <source>
        <dbReference type="Proteomes" id="UP000006727"/>
    </source>
</evidence>
<name>A0A2K1JE74_PHYPA</name>
<evidence type="ECO:0000256" key="1">
    <source>
        <dbReference type="SAM" id="MobiDB-lite"/>
    </source>
</evidence>
<dbReference type="EnsemblPlants" id="Pp3c15_22880V3.1">
    <property type="protein sequence ID" value="Pp3c15_22880V3.1"/>
    <property type="gene ID" value="Pp3c15_22880"/>
</dbReference>
<dbReference type="STRING" id="3218.A0A2K1JE74"/>
<dbReference type="PANTHER" id="PTHR34454:SF2">
    <property type="entry name" value="PROTEIN TUNICAMYCIN INDUCED 1"/>
    <property type="match status" value="1"/>
</dbReference>
<dbReference type="Proteomes" id="UP000006727">
    <property type="component" value="Chromosome 15"/>
</dbReference>
<dbReference type="Gramene" id="Pp3c15_22880V3.2">
    <property type="protein sequence ID" value="Pp3c15_22880V3.2"/>
    <property type="gene ID" value="Pp3c15_22880"/>
</dbReference>
<evidence type="ECO:0000313" key="4">
    <source>
        <dbReference type="EnsemblPlants" id="Pp3c15_22880V3.1"/>
    </source>
</evidence>
<keyword evidence="2" id="KW-0812">Transmembrane</keyword>
<dbReference type="KEGG" id="ppp:112292718"/>
<dbReference type="OrthoDB" id="513870at2759"/>
<reference evidence="3 5" key="1">
    <citation type="journal article" date="2008" name="Science">
        <title>The Physcomitrella genome reveals evolutionary insights into the conquest of land by plants.</title>
        <authorList>
            <person name="Rensing S."/>
            <person name="Lang D."/>
            <person name="Zimmer A."/>
            <person name="Terry A."/>
            <person name="Salamov A."/>
            <person name="Shapiro H."/>
            <person name="Nishiyama T."/>
            <person name="Perroud P.-F."/>
            <person name="Lindquist E."/>
            <person name="Kamisugi Y."/>
            <person name="Tanahashi T."/>
            <person name="Sakakibara K."/>
            <person name="Fujita T."/>
            <person name="Oishi K."/>
            <person name="Shin-I T."/>
            <person name="Kuroki Y."/>
            <person name="Toyoda A."/>
            <person name="Suzuki Y."/>
            <person name="Hashimoto A."/>
            <person name="Yamaguchi K."/>
            <person name="Sugano A."/>
            <person name="Kohara Y."/>
            <person name="Fujiyama A."/>
            <person name="Anterola A."/>
            <person name="Aoki S."/>
            <person name="Ashton N."/>
            <person name="Barbazuk W.B."/>
            <person name="Barker E."/>
            <person name="Bennetzen J."/>
            <person name="Bezanilla M."/>
            <person name="Blankenship R."/>
            <person name="Cho S.H."/>
            <person name="Dutcher S."/>
            <person name="Estelle M."/>
            <person name="Fawcett J.A."/>
            <person name="Gundlach H."/>
            <person name="Hanada K."/>
            <person name="Heyl A."/>
            <person name="Hicks K.A."/>
            <person name="Hugh J."/>
            <person name="Lohr M."/>
            <person name="Mayer K."/>
            <person name="Melkozernov A."/>
            <person name="Murata T."/>
            <person name="Nelson D."/>
            <person name="Pils B."/>
            <person name="Prigge M."/>
            <person name="Reiss B."/>
            <person name="Renner T."/>
            <person name="Rombauts S."/>
            <person name="Rushton P."/>
            <person name="Sanderfoot A."/>
            <person name="Schween G."/>
            <person name="Shiu S.-H."/>
            <person name="Stueber K."/>
            <person name="Theodoulou F.L."/>
            <person name="Tu H."/>
            <person name="Van de Peer Y."/>
            <person name="Verrier P.J."/>
            <person name="Waters E."/>
            <person name="Wood A."/>
            <person name="Yang L."/>
            <person name="Cove D."/>
            <person name="Cuming A."/>
            <person name="Hasebe M."/>
            <person name="Lucas S."/>
            <person name="Mishler D.B."/>
            <person name="Reski R."/>
            <person name="Grigoriev I."/>
            <person name="Quatrano R.S."/>
            <person name="Boore J.L."/>
        </authorList>
    </citation>
    <scope>NUCLEOTIDE SEQUENCE [LARGE SCALE GENOMIC DNA]</scope>
    <source>
        <strain evidence="4 5">cv. Gransden 2004</strain>
    </source>
</reference>
<dbReference type="Gramene" id="Pp3c15_22880V3.1">
    <property type="protein sequence ID" value="Pp3c15_22880V3.1"/>
    <property type="gene ID" value="Pp3c15_22880"/>
</dbReference>
<dbReference type="OMA" id="RFTTLWP"/>
<dbReference type="GO" id="GO:0005783">
    <property type="term" value="C:endoplasmic reticulum"/>
    <property type="evidence" value="ECO:0007669"/>
    <property type="project" value="EnsemblPlants"/>
</dbReference>
<reference evidence="4" key="3">
    <citation type="submission" date="2020-12" db="UniProtKB">
        <authorList>
            <consortium name="EnsemblPlants"/>
        </authorList>
    </citation>
    <scope>IDENTIFICATION</scope>
</reference>
<feature type="region of interest" description="Disordered" evidence="1">
    <location>
        <begin position="112"/>
        <end position="132"/>
    </location>
</feature>
<sequence length="453" mass="48731">MEVRWGWGAASLCGAMWVLLVVEVICVGAAVAPVLKAGETPVSALEAVSDTLDLLKQRMGWKADEVKLGSIDTRDAKIGQTLIYEFDIQVGGVVIPLRLSEEVTSWQYLQELPAPSSDAEDNEDGKGGGKQEVKKGAVNVWHPEAFAATLAPFEVAGPVDLWIQDAEELRLAMPHDVDAGVLKRVLLADGAVVSVQGAREVSLSRPLQLPLPLPRGPDGGLAASLVALAARLRSASRGQEKPLLSLRIVGPSSLTAVKTPAESSPGRLKVKRLGSGAVELTSAVAKKVESKPMTVPYGPLAVTDNIEDLYMWPLPHINMSKLEGLEQALMKILGKEAYRRGSFQLLKAKVSAASFVQIGFEVDKSIDKDAFEDDELWPEWATKPSIEHLQFELLTIVEGKKLRPVQVQQSESVMPTIAVSPNVVDGNLTFGTVPFLMPPGAMTLDVDFEGVID</sequence>
<dbReference type="PaxDb" id="3218-PP1S66_63V6.1"/>
<dbReference type="RefSeq" id="XP_024397250.1">
    <property type="nucleotide sequence ID" value="XM_024541482.2"/>
</dbReference>
<evidence type="ECO:0000256" key="2">
    <source>
        <dbReference type="SAM" id="Phobius"/>
    </source>
</evidence>
<dbReference type="PANTHER" id="PTHR34454">
    <property type="entry name" value="TUNICAMYCIN INDUCED PROTEIN"/>
    <property type="match status" value="1"/>
</dbReference>
<keyword evidence="2" id="KW-1133">Transmembrane helix</keyword>
<dbReference type="EMBL" id="ABEU02000015">
    <property type="protein sequence ID" value="PNR39835.1"/>
    <property type="molecule type" value="Genomic_DNA"/>
</dbReference>
<accession>A0A2K1JE74</accession>
<organism evidence="3">
    <name type="scientific">Physcomitrium patens</name>
    <name type="common">Spreading-leaved earth moss</name>
    <name type="synonym">Physcomitrella patens</name>
    <dbReference type="NCBI Taxonomy" id="3218"/>
    <lineage>
        <taxon>Eukaryota</taxon>
        <taxon>Viridiplantae</taxon>
        <taxon>Streptophyta</taxon>
        <taxon>Embryophyta</taxon>
        <taxon>Bryophyta</taxon>
        <taxon>Bryophytina</taxon>
        <taxon>Bryopsida</taxon>
        <taxon>Funariidae</taxon>
        <taxon>Funariales</taxon>
        <taxon>Funariaceae</taxon>
        <taxon>Physcomitrium</taxon>
    </lineage>
</organism>
<dbReference type="EnsemblPlants" id="Pp3c15_22880V3.2">
    <property type="protein sequence ID" value="Pp3c15_22880V3.2"/>
    <property type="gene ID" value="Pp3c15_22880"/>
</dbReference>
<keyword evidence="2" id="KW-0472">Membrane</keyword>
<dbReference type="FunCoup" id="A0A2K1JE74">
    <property type="interactions" value="52"/>
</dbReference>
<feature type="transmembrane region" description="Helical" evidence="2">
    <location>
        <begin position="12"/>
        <end position="35"/>
    </location>
</feature>
<protein>
    <submittedName>
        <fullName evidence="3 4">Uncharacterized protein</fullName>
    </submittedName>
</protein>
<gene>
    <name evidence="4" type="primary">LOC112292718</name>
    <name evidence="3" type="ORF">PHYPA_020115</name>
</gene>
<dbReference type="GeneID" id="112292718"/>
<evidence type="ECO:0000313" key="3">
    <source>
        <dbReference type="EMBL" id="PNR39835.1"/>
    </source>
</evidence>
<keyword evidence="5" id="KW-1185">Reference proteome</keyword>